<dbReference type="InterPro" id="IPR029068">
    <property type="entry name" value="Glyas_Bleomycin-R_OHBP_Dase"/>
</dbReference>
<evidence type="ECO:0000313" key="3">
    <source>
        <dbReference type="Proteomes" id="UP001139264"/>
    </source>
</evidence>
<accession>A0A9X1M3Z2</accession>
<dbReference type="AlphaFoldDB" id="A0A9X1M3Z2"/>
<dbReference type="PANTHER" id="PTHR35908:SF1">
    <property type="entry name" value="CONSERVED PROTEIN"/>
    <property type="match status" value="1"/>
</dbReference>
<evidence type="ECO:0000313" key="2">
    <source>
        <dbReference type="EMBL" id="MCC3270425.1"/>
    </source>
</evidence>
<dbReference type="SUPFAM" id="SSF54593">
    <property type="entry name" value="Glyoxalase/Bleomycin resistance protein/Dihydroxybiphenyl dioxygenase"/>
    <property type="match status" value="1"/>
</dbReference>
<dbReference type="Proteomes" id="UP001139264">
    <property type="component" value="Unassembled WGS sequence"/>
</dbReference>
<proteinExistence type="predicted"/>
<feature type="domain" description="Glyoxalase-like" evidence="1">
    <location>
        <begin position="9"/>
        <end position="121"/>
    </location>
</feature>
<protein>
    <submittedName>
        <fullName evidence="2">VOC family protein</fullName>
    </submittedName>
</protein>
<dbReference type="EMBL" id="JAJFZP010000011">
    <property type="protein sequence ID" value="MCC3270425.1"/>
    <property type="molecule type" value="Genomic_DNA"/>
</dbReference>
<comment type="caution">
    <text evidence="2">The sequence shown here is derived from an EMBL/GenBank/DDBJ whole genome shotgun (WGS) entry which is preliminary data.</text>
</comment>
<reference evidence="2" key="1">
    <citation type="submission" date="2021-10" db="EMBL/GenBank/DDBJ databases">
        <title>Novel species in genus Arthrobacter.</title>
        <authorList>
            <person name="Liu Y."/>
        </authorList>
    </citation>
    <scope>NUCLEOTIDE SEQUENCE</scope>
    <source>
        <strain evidence="2">Zg-Y809</strain>
    </source>
</reference>
<evidence type="ECO:0000259" key="1">
    <source>
        <dbReference type="Pfam" id="PF18029"/>
    </source>
</evidence>
<dbReference type="CDD" id="cd06587">
    <property type="entry name" value="VOC"/>
    <property type="match status" value="1"/>
</dbReference>
<dbReference type="RefSeq" id="WP_227908704.1">
    <property type="nucleotide sequence ID" value="NZ_CP095461.1"/>
</dbReference>
<sequence length="123" mass="13608">MAIARTPTTVIDCPDPAALAAFYGALLDWKVNLHQDEFDGGWTDITDVTGQRYCFQQVENYTAPVWPEQDIPQQVHIDVDVDDLDEAEAAVLQLGATKHPHQPGTSFRVFLDPAGHPFCLCQA</sequence>
<dbReference type="InterPro" id="IPR041581">
    <property type="entry name" value="Glyoxalase_6"/>
</dbReference>
<dbReference type="Gene3D" id="3.10.180.10">
    <property type="entry name" value="2,3-Dihydroxybiphenyl 1,2-Dioxygenase, domain 1"/>
    <property type="match status" value="1"/>
</dbReference>
<dbReference type="Pfam" id="PF18029">
    <property type="entry name" value="Glyoxalase_6"/>
    <property type="match status" value="1"/>
</dbReference>
<organism evidence="2 3">
    <name type="scientific">Arthrobacter gengyunqii</name>
    <dbReference type="NCBI Taxonomy" id="2886940"/>
    <lineage>
        <taxon>Bacteria</taxon>
        <taxon>Bacillati</taxon>
        <taxon>Actinomycetota</taxon>
        <taxon>Actinomycetes</taxon>
        <taxon>Micrococcales</taxon>
        <taxon>Micrococcaceae</taxon>
        <taxon>Arthrobacter</taxon>
    </lineage>
</organism>
<dbReference type="PANTHER" id="PTHR35908">
    <property type="entry name" value="HYPOTHETICAL FUSION PROTEIN"/>
    <property type="match status" value="1"/>
</dbReference>
<name>A0A9X1M3Z2_9MICC</name>
<gene>
    <name evidence="2" type="ORF">LJ751_13860</name>
</gene>